<dbReference type="InterPro" id="IPR006626">
    <property type="entry name" value="PbH1"/>
</dbReference>
<evidence type="ECO:0000256" key="3">
    <source>
        <dbReference type="ARBA" id="ARBA00022840"/>
    </source>
</evidence>
<dbReference type="PANTHER" id="PTHR43392">
    <property type="entry name" value="AAA-TYPE ATPASE FAMILY PROTEIN / ANKYRIN REPEAT FAMILY PROTEIN"/>
    <property type="match status" value="1"/>
</dbReference>
<dbReference type="PANTHER" id="PTHR43392:SF2">
    <property type="entry name" value="AAA-TYPE ATPASE FAMILY PROTEIN _ ANKYRIN REPEAT FAMILY PROTEIN"/>
    <property type="match status" value="1"/>
</dbReference>
<evidence type="ECO:0000256" key="1">
    <source>
        <dbReference type="ARBA" id="ARBA00010378"/>
    </source>
</evidence>
<dbReference type="Pfam" id="PF00004">
    <property type="entry name" value="AAA"/>
    <property type="match status" value="2"/>
</dbReference>
<evidence type="ECO:0000313" key="5">
    <source>
        <dbReference type="EMBL" id="MFC4767280.1"/>
    </source>
</evidence>
<dbReference type="InterPro" id="IPR003593">
    <property type="entry name" value="AAA+_ATPase"/>
</dbReference>
<dbReference type="InterPro" id="IPR039448">
    <property type="entry name" value="Beta_helix"/>
</dbReference>
<dbReference type="Pfam" id="PF17866">
    <property type="entry name" value="AAA_lid_6"/>
    <property type="match status" value="2"/>
</dbReference>
<dbReference type="RefSeq" id="WP_380025200.1">
    <property type="nucleotide sequence ID" value="NZ_JBHSHC010000052.1"/>
</dbReference>
<evidence type="ECO:0000259" key="4">
    <source>
        <dbReference type="SMART" id="SM00382"/>
    </source>
</evidence>
<evidence type="ECO:0000313" key="6">
    <source>
        <dbReference type="Proteomes" id="UP001596002"/>
    </source>
</evidence>
<dbReference type="InterPro" id="IPR011050">
    <property type="entry name" value="Pectin_lyase_fold/virulence"/>
</dbReference>
<dbReference type="Proteomes" id="UP001596002">
    <property type="component" value="Unassembled WGS sequence"/>
</dbReference>
<dbReference type="InterPro" id="IPR003959">
    <property type="entry name" value="ATPase_AAA_core"/>
</dbReference>
<dbReference type="InterPro" id="IPR041627">
    <property type="entry name" value="AAA_lid_6"/>
</dbReference>
<organism evidence="5 6">
    <name type="scientific">Effusibacillus consociatus</name>
    <dbReference type="NCBI Taxonomy" id="1117041"/>
    <lineage>
        <taxon>Bacteria</taxon>
        <taxon>Bacillati</taxon>
        <taxon>Bacillota</taxon>
        <taxon>Bacilli</taxon>
        <taxon>Bacillales</taxon>
        <taxon>Alicyclobacillaceae</taxon>
        <taxon>Effusibacillus</taxon>
    </lineage>
</organism>
<reference evidence="6" key="1">
    <citation type="journal article" date="2019" name="Int. J. Syst. Evol. Microbiol.">
        <title>The Global Catalogue of Microorganisms (GCM) 10K type strain sequencing project: providing services to taxonomists for standard genome sequencing and annotation.</title>
        <authorList>
            <consortium name="The Broad Institute Genomics Platform"/>
            <consortium name="The Broad Institute Genome Sequencing Center for Infectious Disease"/>
            <person name="Wu L."/>
            <person name="Ma J."/>
        </authorList>
    </citation>
    <scope>NUCLEOTIDE SEQUENCE [LARGE SCALE GENOMIC DNA]</scope>
    <source>
        <strain evidence="6">WYCCWR 12678</strain>
    </source>
</reference>
<dbReference type="SUPFAM" id="SSF52540">
    <property type="entry name" value="P-loop containing nucleoside triphosphate hydrolases"/>
    <property type="match status" value="2"/>
</dbReference>
<dbReference type="InterPro" id="IPR050773">
    <property type="entry name" value="CbxX/CfxQ_RuBisCO_ESX"/>
</dbReference>
<gene>
    <name evidence="5" type="ORF">ACFO8Q_07880</name>
</gene>
<dbReference type="EMBL" id="JBHSHC010000052">
    <property type="protein sequence ID" value="MFC4767280.1"/>
    <property type="molecule type" value="Genomic_DNA"/>
</dbReference>
<comment type="similarity">
    <text evidence="1">Belongs to the CbxX/CfxQ family.</text>
</comment>
<accession>A0ABV9PYZ4</accession>
<dbReference type="PRINTS" id="PR00819">
    <property type="entry name" value="CBXCFQXSUPER"/>
</dbReference>
<dbReference type="SUPFAM" id="SSF51126">
    <property type="entry name" value="Pectin lyase-like"/>
    <property type="match status" value="2"/>
</dbReference>
<dbReference type="SMART" id="SM00382">
    <property type="entry name" value="AAA"/>
    <property type="match status" value="2"/>
</dbReference>
<comment type="caution">
    <text evidence="5">The sequence shown here is derived from an EMBL/GenBank/DDBJ whole genome shotgun (WGS) entry which is preliminary data.</text>
</comment>
<name>A0ABV9PYZ4_9BACL</name>
<evidence type="ECO:0000256" key="2">
    <source>
        <dbReference type="ARBA" id="ARBA00022741"/>
    </source>
</evidence>
<sequence length="898" mass="100760">MNDIITVSKHINAQCHSIQEAVQRAAPGSTIIVYPGVYHEMIRIDKHVEIIGDGPVDEIILAISDSNCIMMQTDYAVIRGFTIRQESGGDKAAVAIPCGQLVLENCDISAKAGAGISISGNANPLIHRCRIHEGQEAGIYVYDNGRGILEECQIFGHEHPNVEIAGGGNPIFRRCRIFHGKNAGIYAYEDGLGTFQECEIFGHVLAEAAISRGANPVFKNCRIHSGNDAGVFVVDNAQGTLEDCDIFGHRVCGVVIKQNGRALFRRCRIRDGEGIGVWVSENGFGTLEDCDISGHRGLGITVRDKESRLTIHRCRIEDKVDIVSSDSPQTESALTQNKDELETLLNELEHYIGLENVKQSIHDLIDYLQYVRDRKRLGVKTSDTISLHSIFLGNPGTGKTTIARLLGRIFKAMGLLEMGHVVEVDRPALIAEYVGQTAIKTEKIIHEAMGGVLFIDEAYTLAKHLTSNDYGQEAIDVILKRMEDSGGQFVVIAAGYPEEMQAFIESNPGLKDRFKNYFCFQDYTPDEMIRIAQMMAQKEEYTFSPQAEELLREEFICLYRKRDKFFGNARLVRKYIENIKIHHAKRCSKLLKEQRTREVMTTILAEDVEGILTSVPSKTVSIPINEKRLSELLEQLNRMIGLESVKKSVSELVKLVRYYKEEERDVTGKFSPHLLFLGNPGTGKTTVARLLSEIYAALGVLPKGHLVETSREELIGAWMGHTEEKMKKVIDEAIGGVLFIDEAYTLKPAFNHDYGQLAIDILLKRMEDERGKLVVIAAGYPEKMEQFIESNPGLRSRFSREIIFEDYDPDELMSITELMLIEQGYRLAEDVLEQLLKYYQDAYQNRGSNFGNGRLVRNIVEEAVKNATLRLAELPPGGRRHENAYVIHRSDIGFLKND</sequence>
<keyword evidence="6" id="KW-1185">Reference proteome</keyword>
<dbReference type="Gene3D" id="1.10.8.60">
    <property type="match status" value="2"/>
</dbReference>
<dbReference type="InterPro" id="IPR027417">
    <property type="entry name" value="P-loop_NTPase"/>
</dbReference>
<keyword evidence="2" id="KW-0547">Nucleotide-binding</keyword>
<dbReference type="InterPro" id="IPR000641">
    <property type="entry name" value="CbxX/CfxQ"/>
</dbReference>
<feature type="domain" description="AAA+ ATPase" evidence="4">
    <location>
        <begin position="385"/>
        <end position="524"/>
    </location>
</feature>
<dbReference type="InterPro" id="IPR012334">
    <property type="entry name" value="Pectin_lyas_fold"/>
</dbReference>
<dbReference type="SMART" id="SM00710">
    <property type="entry name" value="PbH1"/>
    <property type="match status" value="7"/>
</dbReference>
<proteinExistence type="inferred from homology"/>
<dbReference type="Gene3D" id="3.40.50.300">
    <property type="entry name" value="P-loop containing nucleotide triphosphate hydrolases"/>
    <property type="match status" value="2"/>
</dbReference>
<keyword evidence="3" id="KW-0067">ATP-binding</keyword>
<dbReference type="CDD" id="cd00009">
    <property type="entry name" value="AAA"/>
    <property type="match status" value="1"/>
</dbReference>
<dbReference type="Pfam" id="PF13229">
    <property type="entry name" value="Beta_helix"/>
    <property type="match status" value="1"/>
</dbReference>
<dbReference type="Gene3D" id="2.160.20.10">
    <property type="entry name" value="Single-stranded right-handed beta-helix, Pectin lyase-like"/>
    <property type="match status" value="1"/>
</dbReference>
<protein>
    <submittedName>
        <fullName evidence="5">Right-handed parallel beta-helix repeat-containing protein</fullName>
    </submittedName>
</protein>
<feature type="domain" description="AAA+ ATPase" evidence="4">
    <location>
        <begin position="670"/>
        <end position="808"/>
    </location>
</feature>